<feature type="domain" description="Cadherin" evidence="12">
    <location>
        <begin position="664"/>
        <end position="775"/>
    </location>
</feature>
<keyword evidence="2" id="KW-1003">Cell membrane</keyword>
<dbReference type="PRINTS" id="PR00205">
    <property type="entry name" value="CADHERIN"/>
</dbReference>
<dbReference type="CDD" id="cd11304">
    <property type="entry name" value="Cadherin_repeat"/>
    <property type="match status" value="42"/>
</dbReference>
<dbReference type="GO" id="GO:0007156">
    <property type="term" value="P:homophilic cell adhesion via plasma membrane adhesion molecules"/>
    <property type="evidence" value="ECO:0007669"/>
    <property type="project" value="InterPro"/>
</dbReference>
<feature type="domain" description="Cadherin" evidence="12">
    <location>
        <begin position="3895"/>
        <end position="4009"/>
    </location>
</feature>
<feature type="domain" description="Cadherin" evidence="12">
    <location>
        <begin position="226"/>
        <end position="331"/>
    </location>
</feature>
<feature type="domain" description="Cadherin" evidence="12">
    <location>
        <begin position="1816"/>
        <end position="1917"/>
    </location>
</feature>
<evidence type="ECO:0000256" key="11">
    <source>
        <dbReference type="PROSITE-ProRule" id="PRU00043"/>
    </source>
</evidence>
<evidence type="ECO:0000256" key="6">
    <source>
        <dbReference type="ARBA" id="ARBA00022837"/>
    </source>
</evidence>
<feature type="domain" description="Cadherin" evidence="12">
    <location>
        <begin position="1204"/>
        <end position="1310"/>
    </location>
</feature>
<keyword evidence="10" id="KW-0325">Glycoprotein</keyword>
<feature type="domain" description="Cadherin" evidence="12">
    <location>
        <begin position="1097"/>
        <end position="1206"/>
    </location>
</feature>
<evidence type="ECO:0000256" key="2">
    <source>
        <dbReference type="ARBA" id="ARBA00022475"/>
    </source>
</evidence>
<dbReference type="Proteomes" id="UP000005408">
    <property type="component" value="Unassembled WGS sequence"/>
</dbReference>
<feature type="domain" description="Cadherin" evidence="12">
    <location>
        <begin position="2854"/>
        <end position="2967"/>
    </location>
</feature>
<dbReference type="GO" id="GO:0005886">
    <property type="term" value="C:plasma membrane"/>
    <property type="evidence" value="ECO:0007669"/>
    <property type="project" value="UniProtKB-SubCell"/>
</dbReference>
<feature type="domain" description="Cadherin" evidence="12">
    <location>
        <begin position="17"/>
        <end position="119"/>
    </location>
</feature>
<dbReference type="PANTHER" id="PTHR24026">
    <property type="entry name" value="FAT ATYPICAL CADHERIN-RELATED"/>
    <property type="match status" value="1"/>
</dbReference>
<dbReference type="EnsemblMetazoa" id="G2955.1">
    <property type="protein sequence ID" value="G2955.1:cds"/>
    <property type="gene ID" value="G2955"/>
</dbReference>
<feature type="domain" description="Cadherin" evidence="12">
    <location>
        <begin position="1416"/>
        <end position="1528"/>
    </location>
</feature>
<feature type="domain" description="Cadherin" evidence="12">
    <location>
        <begin position="2023"/>
        <end position="2124"/>
    </location>
</feature>
<evidence type="ECO:0000313" key="13">
    <source>
        <dbReference type="EnsemblMetazoa" id="G2955.1:cds"/>
    </source>
</evidence>
<feature type="domain" description="Cadherin" evidence="12">
    <location>
        <begin position="2962"/>
        <end position="3062"/>
    </location>
</feature>
<feature type="domain" description="Cadherin" evidence="12">
    <location>
        <begin position="120"/>
        <end position="225"/>
    </location>
</feature>
<feature type="domain" description="Cadherin" evidence="12">
    <location>
        <begin position="3165"/>
        <end position="3269"/>
    </location>
</feature>
<feature type="domain" description="Cadherin" evidence="12">
    <location>
        <begin position="3374"/>
        <end position="3478"/>
    </location>
</feature>
<feature type="domain" description="Cadherin" evidence="12">
    <location>
        <begin position="3479"/>
        <end position="3576"/>
    </location>
</feature>
<keyword evidence="8" id="KW-1133">Transmembrane helix</keyword>
<dbReference type="Pfam" id="PF00028">
    <property type="entry name" value="Cadherin"/>
    <property type="match status" value="33"/>
</dbReference>
<feature type="domain" description="Cadherin" evidence="12">
    <location>
        <begin position="2230"/>
        <end position="2331"/>
    </location>
</feature>
<keyword evidence="5" id="KW-0677">Repeat</keyword>
<evidence type="ECO:0000256" key="5">
    <source>
        <dbReference type="ARBA" id="ARBA00022737"/>
    </source>
</evidence>
<feature type="domain" description="Cadherin" evidence="12">
    <location>
        <begin position="3690"/>
        <end position="3791"/>
    </location>
</feature>
<keyword evidence="4" id="KW-0732">Signal</keyword>
<proteinExistence type="predicted"/>
<organism evidence="13 14">
    <name type="scientific">Magallana gigas</name>
    <name type="common">Pacific oyster</name>
    <name type="synonym">Crassostrea gigas</name>
    <dbReference type="NCBI Taxonomy" id="29159"/>
    <lineage>
        <taxon>Eukaryota</taxon>
        <taxon>Metazoa</taxon>
        <taxon>Spiralia</taxon>
        <taxon>Lophotrochozoa</taxon>
        <taxon>Mollusca</taxon>
        <taxon>Bivalvia</taxon>
        <taxon>Autobranchia</taxon>
        <taxon>Pteriomorphia</taxon>
        <taxon>Ostreida</taxon>
        <taxon>Ostreoidea</taxon>
        <taxon>Ostreidae</taxon>
        <taxon>Magallana</taxon>
    </lineage>
</organism>
<dbReference type="SMART" id="SM00112">
    <property type="entry name" value="CA"/>
    <property type="match status" value="41"/>
</dbReference>
<feature type="domain" description="Cadherin" evidence="12">
    <location>
        <begin position="1918"/>
        <end position="2022"/>
    </location>
</feature>
<evidence type="ECO:0000256" key="10">
    <source>
        <dbReference type="ARBA" id="ARBA00023180"/>
    </source>
</evidence>
<keyword evidence="9" id="KW-0472">Membrane</keyword>
<feature type="domain" description="Cadherin" evidence="12">
    <location>
        <begin position="2436"/>
        <end position="2542"/>
    </location>
</feature>
<dbReference type="InterPro" id="IPR015919">
    <property type="entry name" value="Cadherin-like_sf"/>
</dbReference>
<dbReference type="PANTHER" id="PTHR24026:SF136">
    <property type="entry name" value="PROTOCADHERIN-23"/>
    <property type="match status" value="1"/>
</dbReference>
<feature type="domain" description="Cadherin" evidence="12">
    <location>
        <begin position="4010"/>
        <end position="4114"/>
    </location>
</feature>
<dbReference type="FunFam" id="2.60.40.60:FF:000116">
    <property type="entry name" value="Dachsous cadherin-related 2"/>
    <property type="match status" value="1"/>
</dbReference>
<dbReference type="SUPFAM" id="SSF49313">
    <property type="entry name" value="Cadherin-like"/>
    <property type="match status" value="42"/>
</dbReference>
<dbReference type="PROSITE" id="PS50268">
    <property type="entry name" value="CADHERIN_2"/>
    <property type="match status" value="42"/>
</dbReference>
<evidence type="ECO:0000256" key="1">
    <source>
        <dbReference type="ARBA" id="ARBA00004162"/>
    </source>
</evidence>
<feature type="domain" description="Cadherin" evidence="12">
    <location>
        <begin position="2647"/>
        <end position="2748"/>
    </location>
</feature>
<evidence type="ECO:0000259" key="12">
    <source>
        <dbReference type="PROSITE" id="PS50268"/>
    </source>
</evidence>
<feature type="domain" description="Cadherin" evidence="12">
    <location>
        <begin position="986"/>
        <end position="1096"/>
    </location>
</feature>
<evidence type="ECO:0000313" key="14">
    <source>
        <dbReference type="Proteomes" id="UP000005408"/>
    </source>
</evidence>
<feature type="domain" description="Cadherin" evidence="12">
    <location>
        <begin position="3792"/>
        <end position="3894"/>
    </location>
</feature>
<evidence type="ECO:0000256" key="3">
    <source>
        <dbReference type="ARBA" id="ARBA00022692"/>
    </source>
</evidence>
<feature type="domain" description="Cadherin" evidence="12">
    <location>
        <begin position="3586"/>
        <end position="3690"/>
    </location>
</feature>
<sequence>MLQTDTSSMCLHVIMFVNTPYFTGVNVGSAIGSTIYTVTATDGDLLGSIAYEVDGYLSAPAYFDVERSTGRIIIRNDFSLDITTSYLLGIRAYDTSAPGQIAHENVTISVNRNPSAPIFNPASYSRTIEETLAPGSSLVQLSATDADGHNLRYARLSITPTGLEDFFYVNFDTGLITVARMLTQTQVNSIQMTFTVTDNGIPARSSNTPAIVSIQILRNQFDPFFFNTPYITTIQETTPIGTSVLRVTASDQDQNTVFSNITYSLIGDDTMPSYFTLNSNTGQISVRASLTAEIRDSYQGRIVAFDGGSPPRSATAIATINIQRNLNSPVFSPVNYEQTILETMQVGTNILRVTASDADRSSPYNVVRYTLSNINSVASTYFTVDSVTGWITVRVPLNLDVNSNNNQYIFNVQATDQGSSPRSASQPATVTINVIRNQFPPVFVNTPYATSLPFTVAAGSSVYNVNATDADTRSPFNVITYSIIGDDRAPNLFNINPASGVISTSSQSLFSDPNTLYTVRVLAQDGGSPQRSATSTVLITVTRNLNAPQLLQQNYTVSIFETQNLGESIVQIQATDQDVGAPYNTLTYSLVDIFNTGSSLTREYFDINPSAGWLYVKKSLTTTANNNFVAVVNVNDNGTPQRSASQYAYVTVNVLRNQYTPFFINEPYRVDLGGNIGISTSIIDVTARDQDSPSTPFGQITYDIIGDDSAPSYFSINQVTGRISIARSLTEQSVEEYRIRVRARDGGVPFRFNTSVVIVTMQRNFQTPTWQVPNYSKTVVESLGLGTVILTVNATDADPLPPHNTIRYYITADAEDLECFLVNEVTGDLALRRSLLYDPCRAQIFNMRVTARDLGTPQLSSVPIEVTIFVVRNNNPPVFVNLPYTTQIEETSNIGRSVYRVTTTDADVQVPFNVVRYRIIGDDSATTFFDIDQNFGNVTLKSSVNFDTTSNYKIRVQAYDGGLPSLSATATIDVLVQRNLYSPVFSVLNYEVTINENAALGVPFVYVNATDADIRSPHNVIRFSATGTSSALEFFQINPIDGGVSVKKSLTTVSNRNINQYSMTVLATDQGVPNRVSSQQATVRINILRNLNCPVFNNLPSNISISQSTGLGTRVYNVSATDLDTDPSFRAITYDLIGDDNAPIYFRIDPTFGFVTLNTGLFSDSGIQYKLRVRARDGGSPPCESYSVLTVAVRRNEFAPRWTPSAVYTTTILETHNILQPVYTVSAVDQDSSSPNNIVRYQIVSQTLNSDLFTVNDQTGQVYLRTNVLGNNVNQYNVSLLAFDQGFPSLVSARALLIVNILRNQNPPVFINEPYSTTISQNQGTFQSIITVTATDADLTNPFNQLEYSIIGDDAAPTYFAINSGGMITLRQSIPSINTDVYNIRVLVQDGGNPRLSDVTTVVVYVNRNLFAPSFAPTQYSRTILDTEAVGVPLVKVTALDADTTSPHNVVRYYLDSDANTSTYFLVDSITGDVMLRRSVYNITFGTQNLNSFSFRVFAYDLGTPRRNSTNAADVFINVIRNNFSPQFINTPYSVNIAETVPGGSSIFQTTAIDQDTNAPFNTITYSLIGDDSTPTFFTVESNTGLIRLKSNLDLTTDRVSTYVARVVASDGGFPSRSATATVLISVLRNLFSPVFSNFNFLQRSILETVPVGTFIVDLNATDADKSSPENVVQCRITGEANAAQFFFINSQTCIITLSTSVLNTGVNFYRIRVEAFDQGTPQRSAFTNVEVTVIRSQGALAFTLPSYATIISENLGINQNVITAIAQPGTPTYSVLGVNPAPTYFTINQNTGSISVIRDLKTDPARLQFYQLLVRAVIYEQTIVDTTPVGNSVLQVTASDRDQDVLEYTITTVSNVTDFFFLNPSTGIISLKTYLLSTLQNQYTFTVRASDQRIPERTATAEVRINIIRDRFPPIFFNEPYGTSVSENTVNGTSVYRVTANDQDLRGQINYEVIGFSVAPAFFRVGQLTGIVTVYDAVGLKVDPGLQYTLRVVAYDSVYPNNRDTADVTISITRNERSPIFSLPSYEQTIPDTFSLGQRVLDVTATDADGDVVKYEITGGSRALEYYYINPDTGSISLKKPLTEGSQSQDTLNLRARDQRNPERFGNAIAVINILRDQFAPVFLNQPYITTVQRLTAVNSSILQTTATDNDLRGDIRYQVTGNYPAPTFFDVNAVTGMIFLTRSVALDGLLSNTYFVKLIAYDTVYPNIQATATATINVNRNPNPPIFNPSTYRVTLSENHALGSAVVDVNATDADFDVLVYSIVGNADDFSYFYINPESGLISLKRTLTEAVGNQFDFNTIARDQSNPERSATAYVVIDVLRDTSPPVFIQEPYVVTNLPETSAVGTSIYTVTARDNDLKGQIVYSVIGDLQTPFYFDVNSRSGIVTIKNSLIQDNAQTYILRVTAYDSLSTSRVATSTVSINVIKNPSGPIFTLPAYEVTIPETQSLGSTVVNVTATDQDGDAVRYSLVDNLNGNNPLAYFFIISDTGFIYLSQPLTNNANQVDRYQMTCIATDQRANPRTASARVTVNILRNRFRPVFVNTPYGFSHSENVQVGTSQYRVSAVDSDLVGRINYDVIGDGIAPYYYSVNSLTGDITIRNALTTDRLNVNYVLRVRAYDTAYPTETATATVNIGVSRNENPPVFGQNPYRITINETVGVGTCILDVDATDADGDRVVYSSNGDNSTLFYFYISVDTGLICVRQPLYGATQTEYRLRMIASDQATPERFGYSDAFITVVRDQGPPFFINQPYQTTINELDAVGRQTYVVTARDNDLVGAIRYEMIGDYPTQSFFRIDPFTGNITNTVSLKSDNIRSQQYVARIIAFDTARPSASAVATVNIFVIRNPNAPQFRLPSYSTTINENQAIGQFIINVTATDADVQDTISYSIISQQSSPFSTNTLYFYIDQISGNIWLRESLLSTSFSQFVLQLRACDNGFPQKCANSTAFITVNRNQFPPVFINAPYFQRIEEDRAVGSNVLTVTATDQDLIGAIVYEVVLPGSPYFIVDPASGVVSLASSVKLDSNLQYRFQVAAYDSQDPTRRTTSQVTVEVTRNPSGPSFLSGQYETTIAETYPLGEGVINATAVDRDGDRLRYSIVTDDISKQYFYINPDTGVISLRRVLTDNNIGRFSMSLQASDQRVPERVATIQAFVNVRRDNQPPFFINTPYGRAIRENQVINTTLLTVTATDSDLVGSIRYESIGIFPAQTFFEVNTVSGAINIIRSVRDDVILRASYTLRVIAYDTAYPTNRATSDVIISVTRDEFGPVFTPSATYEITIPETTSIGSQVITVLAVDQDANDIITYQLVNSTSNGTEYFYLDRDTGAITLRRSLEGTFINAYTLTVRATDNRIRSALATVRIFITRQINQPPVFVNTPYETTIESSRQINSTVYTVTAVDSDLQGTIRYEVIGYFPATDYFTLNSLNGRISLIRSVSNDQYSSLLYVLRVAAYDTLDPTRRTEANVLININRNPNAPIFSEQSYFITVQESVALGTNIRTLTATDNDGDTVTYEIIDQNTAGSNYAREYIFLTSNSGELIVKKSLVGIGTSQFTFTARARDRRYPERFGTASVTISIVRDQFRPQCQSSNAVTTITETRGVNETFPFYTVGVTDGDLKGRIVYRVIGDGAALAYFGNIDQNGGLYVTRNLKLDSLTQYTVRVEAYDSAYPSNPTVCTITINVIRNPSSPIFIGNYETTINENYPVGDVILTVTARDADLDTVTYRIVAQDTNNYFYIAPESGGIYLRRSIVLSNSINNRYVMTVQASDNRLQPRLTNATVIINVVRGQPPFFLNTPYSTAVNERVAIGTSVYRVSAQDNDLIGNIQYNLIGDIPGSSYFRVNSTTGMVFVAVNLRQDSTQFYQLRVTAFDTAVQSQIAEALVSINMIRNENPPIFVNEPYTTTVPESISLGSSIYKISATDADNDVLRYSIVGVSYANQQVFNTTLSDYFYINPDSGILYLTRSLVNFGFSSLNQIQITVRVTDQRVTQERIDTSTVVVNVQRDQFPPVFQNTPYGVSITDSQALNTTIYTVSAVDSDLRGRIVYESIGVYPAQTFFAVNNLDGRITVIDNLMNDGFYRSSYTLRVIAYDNLSPALRATADVLISVGRNVNPPLFDQQQYQQTIPETFAFGRGVISVRATDRDNDAITYSIIGDNQNSISLSYFFIEPANGTIYLRQSLENNNIDQFTFTVRATDNGRPSRSTTAQVIVFVTRNQFNPVIVYRVTGTLSAPSFFRLDQDGRVYTNGNLRTDVSLTYVLRVQAYDSSVPTQTTTADLTINVLRNINPPVFSQDTYSTRISEAASIGSRLIDTTATDLGQCKFTDRLTYSLRNNEQRCVDMFFIDTANGDIFLKKSFLDISDVTFSCTVQVTDNGYPNPQSDTATAIHHNRPRSECTCVHQ</sequence>
<evidence type="ECO:0000256" key="9">
    <source>
        <dbReference type="ARBA" id="ARBA00023136"/>
    </source>
</evidence>
<feature type="domain" description="Cadherin" evidence="12">
    <location>
        <begin position="3271"/>
        <end position="3373"/>
    </location>
</feature>
<feature type="domain" description="Cadherin" evidence="12">
    <location>
        <begin position="771"/>
        <end position="879"/>
    </location>
</feature>
<feature type="domain" description="Cadherin" evidence="12">
    <location>
        <begin position="2749"/>
        <end position="2853"/>
    </location>
</feature>
<accession>A0A8W8LTJ8</accession>
<keyword evidence="14" id="KW-1185">Reference proteome</keyword>
<feature type="domain" description="Cadherin" evidence="12">
    <location>
        <begin position="1744"/>
        <end position="1817"/>
    </location>
</feature>
<name>A0A8W8LTJ8_MAGGI</name>
<feature type="domain" description="Cadherin" evidence="12">
    <location>
        <begin position="332"/>
        <end position="443"/>
    </location>
</feature>
<feature type="domain" description="Cadherin" evidence="12">
    <location>
        <begin position="4289"/>
        <end position="4382"/>
    </location>
</feature>
<feature type="domain" description="Cadherin" evidence="12">
    <location>
        <begin position="4219"/>
        <end position="4288"/>
    </location>
</feature>
<feature type="domain" description="Cadherin" evidence="12">
    <location>
        <begin position="551"/>
        <end position="663"/>
    </location>
</feature>
<feature type="domain" description="Cadherin" evidence="12">
    <location>
        <begin position="1529"/>
        <end position="1636"/>
    </location>
</feature>
<dbReference type="Gene3D" id="2.60.40.60">
    <property type="entry name" value="Cadherins"/>
    <property type="match status" value="41"/>
</dbReference>
<dbReference type="GO" id="GO:0005509">
    <property type="term" value="F:calcium ion binding"/>
    <property type="evidence" value="ECO:0007669"/>
    <property type="project" value="UniProtKB-UniRule"/>
</dbReference>
<comment type="subcellular location">
    <subcellularLocation>
        <location evidence="1">Cell membrane</location>
        <topology evidence="1">Single-pass membrane protein</topology>
    </subcellularLocation>
</comment>
<keyword evidence="7" id="KW-0130">Cell adhesion</keyword>
<evidence type="ECO:0000256" key="4">
    <source>
        <dbReference type="ARBA" id="ARBA00022729"/>
    </source>
</evidence>
<feature type="domain" description="Cadherin" evidence="12">
    <location>
        <begin position="880"/>
        <end position="985"/>
    </location>
</feature>
<feature type="domain" description="Cadherin" evidence="12">
    <location>
        <begin position="2125"/>
        <end position="2229"/>
    </location>
</feature>
<protein>
    <recommendedName>
        <fullName evidence="12">Cadherin domain-containing protein</fullName>
    </recommendedName>
</protein>
<dbReference type="InterPro" id="IPR002126">
    <property type="entry name" value="Cadherin-like_dom"/>
</dbReference>
<dbReference type="FunFam" id="2.60.40.60:FF:000033">
    <property type="entry name" value="FAT atypical cadherin 1"/>
    <property type="match status" value="1"/>
</dbReference>
<feature type="domain" description="Cadherin" evidence="12">
    <location>
        <begin position="4115"/>
        <end position="4232"/>
    </location>
</feature>
<evidence type="ECO:0000256" key="8">
    <source>
        <dbReference type="ARBA" id="ARBA00022989"/>
    </source>
</evidence>
<feature type="domain" description="Cadherin" evidence="12">
    <location>
        <begin position="1645"/>
        <end position="1748"/>
    </location>
</feature>
<keyword evidence="6 11" id="KW-0106">Calcium</keyword>
<evidence type="ECO:0000256" key="7">
    <source>
        <dbReference type="ARBA" id="ARBA00022889"/>
    </source>
</evidence>
<reference evidence="13" key="1">
    <citation type="submission" date="2022-08" db="UniProtKB">
        <authorList>
            <consortium name="EnsemblMetazoa"/>
        </authorList>
    </citation>
    <scope>IDENTIFICATION</scope>
    <source>
        <strain evidence="13">05x7-T-G4-1.051#20</strain>
    </source>
</reference>
<feature type="domain" description="Cadherin" evidence="12">
    <location>
        <begin position="2543"/>
        <end position="2646"/>
    </location>
</feature>
<feature type="domain" description="Cadherin" evidence="12">
    <location>
        <begin position="2333"/>
        <end position="2435"/>
    </location>
</feature>
<keyword evidence="3" id="KW-0812">Transmembrane</keyword>
<feature type="domain" description="Cadherin" evidence="12">
    <location>
        <begin position="444"/>
        <end position="550"/>
    </location>
</feature>
<feature type="domain" description="Cadherin" evidence="12">
    <location>
        <begin position="3063"/>
        <end position="3164"/>
    </location>
</feature>
<feature type="domain" description="Cadherin" evidence="12">
    <location>
        <begin position="1311"/>
        <end position="1415"/>
    </location>
</feature>